<dbReference type="VEuPathDB" id="FungiDB:YALI1_F34737g"/>
<dbReference type="EMBL" id="CP017558">
    <property type="protein sequence ID" value="AOW07779.1"/>
    <property type="molecule type" value="Genomic_DNA"/>
</dbReference>
<evidence type="ECO:0000256" key="1">
    <source>
        <dbReference type="SAM" id="MobiDB-lite"/>
    </source>
</evidence>
<sequence>MGQVDKMVQKSKSRQRVRGRIKHASLLLLGNQKSYPDSDLSSQSQTSHQRDETFLDGETNSKRMTNPTLYCLLSVSIKDWISKILNFNTDMYF</sequence>
<proteinExistence type="predicted"/>
<reference evidence="2 3" key="1">
    <citation type="journal article" date="2016" name="PLoS ONE">
        <title>Sequence Assembly of Yarrowia lipolytica Strain W29/CLIB89 Shows Transposable Element Diversity.</title>
        <authorList>
            <person name="Magnan C."/>
            <person name="Yu J."/>
            <person name="Chang I."/>
            <person name="Jahn E."/>
            <person name="Kanomata Y."/>
            <person name="Wu J."/>
            <person name="Zeller M."/>
            <person name="Oakes M."/>
            <person name="Baldi P."/>
            <person name="Sandmeyer S."/>
        </authorList>
    </citation>
    <scope>NUCLEOTIDE SEQUENCE [LARGE SCALE GENOMIC DNA]</scope>
    <source>
        <strain evidence="3">CLIB89(W29)</strain>
    </source>
</reference>
<feature type="compositionally biased region" description="Polar residues" evidence="1">
    <location>
        <begin position="31"/>
        <end position="47"/>
    </location>
</feature>
<gene>
    <name evidence="2" type="ORF">YALI1_F34737g</name>
</gene>
<dbReference type="Proteomes" id="UP000182444">
    <property type="component" value="Chromosome 1F"/>
</dbReference>
<feature type="region of interest" description="Disordered" evidence="1">
    <location>
        <begin position="29"/>
        <end position="64"/>
    </location>
</feature>
<evidence type="ECO:0000313" key="2">
    <source>
        <dbReference type="EMBL" id="AOW07779.1"/>
    </source>
</evidence>
<evidence type="ECO:0000313" key="3">
    <source>
        <dbReference type="Proteomes" id="UP000182444"/>
    </source>
</evidence>
<dbReference type="GeneID" id="94584067"/>
<protein>
    <submittedName>
        <fullName evidence="2">Uncharacterized protein</fullName>
    </submittedName>
</protein>
<organism evidence="2 3">
    <name type="scientific">Yarrowia lipolytica</name>
    <name type="common">Candida lipolytica</name>
    <dbReference type="NCBI Taxonomy" id="4952"/>
    <lineage>
        <taxon>Eukaryota</taxon>
        <taxon>Fungi</taxon>
        <taxon>Dikarya</taxon>
        <taxon>Ascomycota</taxon>
        <taxon>Saccharomycotina</taxon>
        <taxon>Dipodascomycetes</taxon>
        <taxon>Dipodascales</taxon>
        <taxon>Dipodascales incertae sedis</taxon>
        <taxon>Yarrowia</taxon>
    </lineage>
</organism>
<dbReference type="RefSeq" id="XP_068139590.1">
    <property type="nucleotide sequence ID" value="XM_068283489.1"/>
</dbReference>
<dbReference type="AlphaFoldDB" id="A0A1D8NQ81"/>
<name>A0A1D8NQ81_YARLL</name>
<accession>A0A1D8NQ81</accession>